<dbReference type="RefSeq" id="WP_231143584.1">
    <property type="nucleotide sequence ID" value="NZ_CP088100.1"/>
</dbReference>
<accession>A0ABY3QK40</accession>
<proteinExistence type="predicted"/>
<name>A0ABY3QK40_9BRAD</name>
<keyword evidence="2" id="KW-1185">Reference proteome</keyword>
<dbReference type="EMBL" id="CP088100">
    <property type="protein sequence ID" value="UFW85944.1"/>
    <property type="molecule type" value="Genomic_DNA"/>
</dbReference>
<protein>
    <submittedName>
        <fullName evidence="1">Uncharacterized protein</fullName>
    </submittedName>
</protein>
<evidence type="ECO:0000313" key="2">
    <source>
        <dbReference type="Proteomes" id="UP001430990"/>
    </source>
</evidence>
<gene>
    <name evidence="1" type="ORF">BjapCC829_39610</name>
</gene>
<reference evidence="1" key="1">
    <citation type="submission" date="2021-11" db="EMBL/GenBank/DDBJ databases">
        <title>Australian commercial rhizobial inoculants.</title>
        <authorList>
            <person name="Kohlmeier M.G."/>
            <person name="O'Hara G.W."/>
            <person name="Colombi E."/>
            <person name="Ramsay J.P."/>
            <person name="Terpolilli J."/>
        </authorList>
    </citation>
    <scope>NUCLEOTIDE SEQUENCE</scope>
    <source>
        <strain evidence="1">CC829</strain>
    </source>
</reference>
<organism evidence="1 2">
    <name type="scientific">Bradyrhizobium barranii</name>
    <dbReference type="NCBI Taxonomy" id="2992140"/>
    <lineage>
        <taxon>Bacteria</taxon>
        <taxon>Pseudomonadati</taxon>
        <taxon>Pseudomonadota</taxon>
        <taxon>Alphaproteobacteria</taxon>
        <taxon>Hyphomicrobiales</taxon>
        <taxon>Nitrobacteraceae</taxon>
        <taxon>Bradyrhizobium</taxon>
    </lineage>
</organism>
<evidence type="ECO:0000313" key="1">
    <source>
        <dbReference type="EMBL" id="UFW85944.1"/>
    </source>
</evidence>
<dbReference type="Proteomes" id="UP001430990">
    <property type="component" value="Chromosome"/>
</dbReference>
<sequence length="97" mass="10989">MFAEAMRRHDLVVDDEELRFLLFGFHPSLHSPDSEGQIMACASKGAFCFRPLSQCLGLAVLCQRTLEGMELCCNVARHNWVGCNPRFAFGYAFDEQK</sequence>